<evidence type="ECO:0000313" key="4">
    <source>
        <dbReference type="EMBL" id="KIE05473.1"/>
    </source>
</evidence>
<dbReference type="OrthoDB" id="7164678at2"/>
<dbReference type="PANTHER" id="PTHR24198:SF165">
    <property type="entry name" value="ANKYRIN REPEAT-CONTAINING PROTEIN-RELATED"/>
    <property type="match status" value="1"/>
</dbReference>
<dbReference type="Proteomes" id="UP000031258">
    <property type="component" value="Unassembled WGS sequence"/>
</dbReference>
<reference evidence="4 5" key="1">
    <citation type="submission" date="2014-11" db="EMBL/GenBank/DDBJ databases">
        <title>A Rickettsiales Symbiont of Amoebae With Ancient Features.</title>
        <authorList>
            <person name="Schulz F."/>
            <person name="Martijn J."/>
            <person name="Wascher F."/>
            <person name="Kostanjsek R."/>
            <person name="Ettema T.J."/>
            <person name="Horn M."/>
        </authorList>
    </citation>
    <scope>NUCLEOTIDE SEQUENCE [LARGE SCALE GENOMIC DNA]</scope>
    <source>
        <strain evidence="4 5">UWC36</strain>
    </source>
</reference>
<sequence length="280" mass="31794">MSLNIANSITSFYYNHGSFENEQQKLAYSLAKTIIMNDKENIAKVLEKSANINGLIFEDENNNYYTPLQYAVELQNKELVEMLINKGADVNIKFYDNSTLLHKLVTSPHEIDIEIAKVLINHGFNVNALDNQGASPFYKMLASSTLLEGWDKNKIGLLNQILDQEISNFNVPDDYIGSIVHSAITSSLYQPSDKEKDIYIAEAVKKMLDKGVHIDEKYETGSELEYALRLEQFSVAKLLICNGASKDLVSEDYQHQIARLGEFNCDEQFTIQQPIQHEEL</sequence>
<dbReference type="PROSITE" id="PS50297">
    <property type="entry name" value="ANK_REP_REGION"/>
    <property type="match status" value="1"/>
</dbReference>
<dbReference type="RefSeq" id="WP_039455650.1">
    <property type="nucleotide sequence ID" value="NZ_JSWE01000092.1"/>
</dbReference>
<protein>
    <submittedName>
        <fullName evidence="4">Uncharacterized protein</fullName>
    </submittedName>
</protein>
<dbReference type="SUPFAM" id="SSF48403">
    <property type="entry name" value="Ankyrin repeat"/>
    <property type="match status" value="1"/>
</dbReference>
<feature type="repeat" description="ANK" evidence="3">
    <location>
        <begin position="63"/>
        <end position="95"/>
    </location>
</feature>
<keyword evidence="1" id="KW-0677">Repeat</keyword>
<comment type="caution">
    <text evidence="4">The sequence shown here is derived from an EMBL/GenBank/DDBJ whole genome shotgun (WGS) entry which is preliminary data.</text>
</comment>
<organism evidence="4 5">
    <name type="scientific">Candidatus Jidaibacter acanthamoebae</name>
    <dbReference type="NCBI Taxonomy" id="86105"/>
    <lineage>
        <taxon>Bacteria</taxon>
        <taxon>Pseudomonadati</taxon>
        <taxon>Pseudomonadota</taxon>
        <taxon>Alphaproteobacteria</taxon>
        <taxon>Rickettsiales</taxon>
        <taxon>Candidatus Midichloriaceae</taxon>
        <taxon>Candidatus Jidaibacter</taxon>
    </lineage>
</organism>
<dbReference type="InterPro" id="IPR036770">
    <property type="entry name" value="Ankyrin_rpt-contain_sf"/>
</dbReference>
<dbReference type="Pfam" id="PF12796">
    <property type="entry name" value="Ank_2"/>
    <property type="match status" value="1"/>
</dbReference>
<dbReference type="Gene3D" id="1.25.40.20">
    <property type="entry name" value="Ankyrin repeat-containing domain"/>
    <property type="match status" value="2"/>
</dbReference>
<dbReference type="STRING" id="86105.NF27_DP00170"/>
<accession>A0A0C1QN83</accession>
<evidence type="ECO:0000256" key="1">
    <source>
        <dbReference type="ARBA" id="ARBA00022737"/>
    </source>
</evidence>
<dbReference type="AlphaFoldDB" id="A0A0C1QN83"/>
<dbReference type="PANTHER" id="PTHR24198">
    <property type="entry name" value="ANKYRIN REPEAT AND PROTEIN KINASE DOMAIN-CONTAINING PROTEIN"/>
    <property type="match status" value="1"/>
</dbReference>
<keyword evidence="2 3" id="KW-0040">ANK repeat</keyword>
<dbReference type="SMART" id="SM00248">
    <property type="entry name" value="ANK"/>
    <property type="match status" value="2"/>
</dbReference>
<dbReference type="EMBL" id="JSWE01000092">
    <property type="protein sequence ID" value="KIE05473.1"/>
    <property type="molecule type" value="Genomic_DNA"/>
</dbReference>
<feature type="repeat" description="ANK" evidence="3">
    <location>
        <begin position="96"/>
        <end position="131"/>
    </location>
</feature>
<evidence type="ECO:0000313" key="5">
    <source>
        <dbReference type="Proteomes" id="UP000031258"/>
    </source>
</evidence>
<proteinExistence type="predicted"/>
<name>A0A0C1QN83_9RICK</name>
<dbReference type="InterPro" id="IPR002110">
    <property type="entry name" value="Ankyrin_rpt"/>
</dbReference>
<keyword evidence="5" id="KW-1185">Reference proteome</keyword>
<evidence type="ECO:0000256" key="3">
    <source>
        <dbReference type="PROSITE-ProRule" id="PRU00023"/>
    </source>
</evidence>
<gene>
    <name evidence="4" type="ORF">NF27_DP00170</name>
</gene>
<evidence type="ECO:0000256" key="2">
    <source>
        <dbReference type="ARBA" id="ARBA00023043"/>
    </source>
</evidence>
<dbReference type="PROSITE" id="PS50088">
    <property type="entry name" value="ANK_REPEAT"/>
    <property type="match status" value="2"/>
</dbReference>